<accession>A0A2D2DRN7</accession>
<dbReference type="Proteomes" id="UP000229897">
    <property type="component" value="Chromosome"/>
</dbReference>
<dbReference type="NCBIfam" id="TIGR02595">
    <property type="entry name" value="PEP_CTERM"/>
    <property type="match status" value="1"/>
</dbReference>
<dbReference type="EMBL" id="CP024608">
    <property type="protein sequence ID" value="ATQ77636.1"/>
    <property type="molecule type" value="Genomic_DNA"/>
</dbReference>
<protein>
    <recommendedName>
        <fullName evidence="2">Ice-binding protein C-terminal domain-containing protein</fullName>
    </recommendedName>
</protein>
<evidence type="ECO:0000313" key="3">
    <source>
        <dbReference type="EMBL" id="ATQ77636.1"/>
    </source>
</evidence>
<dbReference type="InterPro" id="IPR013424">
    <property type="entry name" value="Ice-binding_C"/>
</dbReference>
<dbReference type="AlphaFoldDB" id="A0A2D2DRN7"/>
<evidence type="ECO:0000313" key="4">
    <source>
        <dbReference type="Proteomes" id="UP000229897"/>
    </source>
</evidence>
<reference evidence="3" key="1">
    <citation type="submission" date="2017-10" db="EMBL/GenBank/DDBJ databases">
        <title>Massilia psychrophilum sp. nov., a novel purple-pigmented bacterium isolated from Tianshan glacier, Xinjiang Municipality, China.</title>
        <authorList>
            <person name="Wang H."/>
        </authorList>
    </citation>
    <scope>NUCLEOTIDE SEQUENCE [LARGE SCALE GENOMIC DNA]</scope>
    <source>
        <strain evidence="3">B2</strain>
    </source>
</reference>
<proteinExistence type="predicted"/>
<organism evidence="3 4">
    <name type="scientific">Massilia violaceinigra</name>
    <dbReference type="NCBI Taxonomy" id="2045208"/>
    <lineage>
        <taxon>Bacteria</taxon>
        <taxon>Pseudomonadati</taxon>
        <taxon>Pseudomonadota</taxon>
        <taxon>Betaproteobacteria</taxon>
        <taxon>Burkholderiales</taxon>
        <taxon>Oxalobacteraceae</taxon>
        <taxon>Telluria group</taxon>
        <taxon>Massilia</taxon>
    </lineage>
</organism>
<feature type="signal peptide" evidence="1">
    <location>
        <begin position="1"/>
        <end position="22"/>
    </location>
</feature>
<dbReference type="Pfam" id="PF07589">
    <property type="entry name" value="PEP-CTERM"/>
    <property type="match status" value="1"/>
</dbReference>
<feature type="domain" description="Ice-binding protein C-terminal" evidence="2">
    <location>
        <begin position="170"/>
        <end position="194"/>
    </location>
</feature>
<dbReference type="OrthoDB" id="8708394at2"/>
<name>A0A2D2DRN7_9BURK</name>
<dbReference type="KEGG" id="mass:CR152_26375"/>
<gene>
    <name evidence="3" type="ORF">CR152_26375</name>
</gene>
<keyword evidence="4" id="KW-1185">Reference proteome</keyword>
<evidence type="ECO:0000256" key="1">
    <source>
        <dbReference type="SAM" id="SignalP"/>
    </source>
</evidence>
<feature type="chain" id="PRO_5013763420" description="Ice-binding protein C-terminal domain-containing protein" evidence="1">
    <location>
        <begin position="23"/>
        <end position="198"/>
    </location>
</feature>
<keyword evidence="1" id="KW-0732">Signal</keyword>
<sequence>MEMMKKMMCGLALMGCALSSHAQVQGFDWSYSGFVPVFSTASSPQPQYGPFDPDYVLKGRFYAEDRDHNGTFSGSELISFTIYGNSFLNCTGSVRCGMSGFSYTPGSVLNFDTYSVTQTGQWGTGWWEQTVHSYRANDSFYSVYETDWNPNGGSVYRHNFTSETKFAISAVPEPQTWLMLGAGIALLGAAKRRRSRNA</sequence>
<evidence type="ECO:0000259" key="2">
    <source>
        <dbReference type="Pfam" id="PF07589"/>
    </source>
</evidence>